<keyword evidence="2" id="KW-1185">Reference proteome</keyword>
<dbReference type="AlphaFoldDB" id="A0A5M6CCM7"/>
<protein>
    <submittedName>
        <fullName evidence="1">Biliverdin-producing heme oxygenase</fullName>
    </submittedName>
</protein>
<dbReference type="SUPFAM" id="SSF48613">
    <property type="entry name" value="Heme oxygenase-like"/>
    <property type="match status" value="1"/>
</dbReference>
<organism evidence="1 2">
    <name type="scientific">Taibaiella lutea</name>
    <dbReference type="NCBI Taxonomy" id="2608001"/>
    <lineage>
        <taxon>Bacteria</taxon>
        <taxon>Pseudomonadati</taxon>
        <taxon>Bacteroidota</taxon>
        <taxon>Chitinophagia</taxon>
        <taxon>Chitinophagales</taxon>
        <taxon>Chitinophagaceae</taxon>
        <taxon>Taibaiella</taxon>
    </lineage>
</organism>
<comment type="caution">
    <text evidence="1">The sequence shown here is derived from an EMBL/GenBank/DDBJ whole genome shotgun (WGS) entry which is preliminary data.</text>
</comment>
<dbReference type="CDD" id="cd19166">
    <property type="entry name" value="HemeO-bac"/>
    <property type="match status" value="1"/>
</dbReference>
<gene>
    <name evidence="1" type="ORF">F0919_15530</name>
</gene>
<dbReference type="RefSeq" id="WP_150033712.1">
    <property type="nucleotide sequence ID" value="NZ_VWSH01000004.1"/>
</dbReference>
<dbReference type="InterPro" id="IPR016053">
    <property type="entry name" value="Haem_Oase-like"/>
</dbReference>
<dbReference type="Gene3D" id="1.20.910.10">
    <property type="entry name" value="Heme oxygenase-like"/>
    <property type="match status" value="1"/>
</dbReference>
<dbReference type="Proteomes" id="UP000323632">
    <property type="component" value="Unassembled WGS sequence"/>
</dbReference>
<evidence type="ECO:0000313" key="1">
    <source>
        <dbReference type="EMBL" id="KAA5532210.1"/>
    </source>
</evidence>
<reference evidence="1 2" key="1">
    <citation type="submission" date="2019-09" db="EMBL/GenBank/DDBJ databases">
        <title>Genome sequence and assembly of Taibaiella sp.</title>
        <authorList>
            <person name="Chhetri G."/>
        </authorList>
    </citation>
    <scope>NUCLEOTIDE SEQUENCE [LARGE SCALE GENOMIC DNA]</scope>
    <source>
        <strain evidence="1 2">KVB11</strain>
    </source>
</reference>
<dbReference type="Pfam" id="PF01126">
    <property type="entry name" value="Heme_oxygenase"/>
    <property type="match status" value="1"/>
</dbReference>
<dbReference type="EMBL" id="VWSH01000004">
    <property type="protein sequence ID" value="KAA5532210.1"/>
    <property type="molecule type" value="Genomic_DNA"/>
</dbReference>
<name>A0A5M6CCM7_9BACT</name>
<dbReference type="InterPro" id="IPR016084">
    <property type="entry name" value="Haem_Oase-like_multi-hlx"/>
</dbReference>
<proteinExistence type="predicted"/>
<sequence length="191" mass="21686">MLSEELKSKTATNHQQLEKKMIYSIRMMRDANDYASLLQLFYSYFGGLEHLIKLHINTDILPDYAKRRKADQLASDLLALSAPVPSLAEAEYLPEITNDAQALGATYVIEGSTLGGQIIKKILGKQLGIDDDRVISFFNGYGENTNSMWDNFKNAIDKNSDIETYETVIAAANETFQKLSEWFDIHYEFIK</sequence>
<dbReference type="GO" id="GO:0006788">
    <property type="term" value="P:heme oxidation"/>
    <property type="evidence" value="ECO:0007669"/>
    <property type="project" value="InterPro"/>
</dbReference>
<evidence type="ECO:0000313" key="2">
    <source>
        <dbReference type="Proteomes" id="UP000323632"/>
    </source>
</evidence>
<accession>A0A5M6CCM7</accession>
<dbReference type="GO" id="GO:0004392">
    <property type="term" value="F:heme oxygenase (decyclizing) activity"/>
    <property type="evidence" value="ECO:0007669"/>
    <property type="project" value="InterPro"/>
</dbReference>